<accession>A0A8H7ZZS7</accession>
<evidence type="ECO:0000313" key="3">
    <source>
        <dbReference type="Proteomes" id="UP000673691"/>
    </source>
</evidence>
<gene>
    <name evidence="2" type="ORF">BJ554DRAFT_4696</name>
</gene>
<keyword evidence="3" id="KW-1185">Reference proteome</keyword>
<sequence length="42" mass="4625">MPAASPPAPTATALDREGHRCCRLPAFRPRPRQLGAGRKERE</sequence>
<dbReference type="EMBL" id="JAEFCI010001997">
    <property type="protein sequence ID" value="KAG5462538.1"/>
    <property type="molecule type" value="Genomic_DNA"/>
</dbReference>
<evidence type="ECO:0000256" key="1">
    <source>
        <dbReference type="SAM" id="MobiDB-lite"/>
    </source>
</evidence>
<evidence type="ECO:0000313" key="2">
    <source>
        <dbReference type="EMBL" id="KAG5462538.1"/>
    </source>
</evidence>
<dbReference type="Proteomes" id="UP000673691">
    <property type="component" value="Unassembled WGS sequence"/>
</dbReference>
<comment type="caution">
    <text evidence="2">The sequence shown here is derived from an EMBL/GenBank/DDBJ whole genome shotgun (WGS) entry which is preliminary data.</text>
</comment>
<protein>
    <submittedName>
        <fullName evidence="2">Uncharacterized protein</fullName>
    </submittedName>
</protein>
<name>A0A8H7ZZS7_9FUNG</name>
<dbReference type="AlphaFoldDB" id="A0A8H7ZZS7"/>
<proteinExistence type="predicted"/>
<reference evidence="2 3" key="1">
    <citation type="journal article" name="Sci. Rep.">
        <title>Genome-scale phylogenetic analyses confirm Olpidium as the closest living zoosporic fungus to the non-flagellated, terrestrial fungi.</title>
        <authorList>
            <person name="Chang Y."/>
            <person name="Rochon D."/>
            <person name="Sekimoto S."/>
            <person name="Wang Y."/>
            <person name="Chovatia M."/>
            <person name="Sandor L."/>
            <person name="Salamov A."/>
            <person name="Grigoriev I.V."/>
            <person name="Stajich J.E."/>
            <person name="Spatafora J.W."/>
        </authorList>
    </citation>
    <scope>NUCLEOTIDE SEQUENCE [LARGE SCALE GENOMIC DNA]</scope>
    <source>
        <strain evidence="2">S191</strain>
    </source>
</reference>
<organism evidence="2 3">
    <name type="scientific">Olpidium bornovanus</name>
    <dbReference type="NCBI Taxonomy" id="278681"/>
    <lineage>
        <taxon>Eukaryota</taxon>
        <taxon>Fungi</taxon>
        <taxon>Fungi incertae sedis</taxon>
        <taxon>Olpidiomycota</taxon>
        <taxon>Olpidiomycotina</taxon>
        <taxon>Olpidiomycetes</taxon>
        <taxon>Olpidiales</taxon>
        <taxon>Olpidiaceae</taxon>
        <taxon>Olpidium</taxon>
    </lineage>
</organism>
<feature type="region of interest" description="Disordered" evidence="1">
    <location>
        <begin position="1"/>
        <end position="42"/>
    </location>
</feature>